<dbReference type="Proteomes" id="UP000712673">
    <property type="component" value="Unassembled WGS sequence"/>
</dbReference>
<evidence type="ECO:0000313" key="7">
    <source>
        <dbReference type="EMBL" id="MBM3226980.1"/>
    </source>
</evidence>
<reference evidence="7" key="1">
    <citation type="submission" date="2019-03" db="EMBL/GenBank/DDBJ databases">
        <title>Lake Tanganyika Metagenome-Assembled Genomes (MAGs).</title>
        <authorList>
            <person name="Tran P."/>
        </authorList>
    </citation>
    <scope>NUCLEOTIDE SEQUENCE</scope>
    <source>
        <strain evidence="7">K_DeepCast_65m_m2_066</strain>
    </source>
</reference>
<feature type="domain" description="Metallo-beta-lactamase" evidence="6">
    <location>
        <begin position="84"/>
        <end position="284"/>
    </location>
</feature>
<dbReference type="InterPro" id="IPR036866">
    <property type="entry name" value="RibonucZ/Hydroxyglut_hydro"/>
</dbReference>
<evidence type="ECO:0000256" key="1">
    <source>
        <dbReference type="ARBA" id="ARBA00001947"/>
    </source>
</evidence>
<dbReference type="SMART" id="SM00849">
    <property type="entry name" value="Lactamase_B"/>
    <property type="match status" value="1"/>
</dbReference>
<evidence type="ECO:0000313" key="8">
    <source>
        <dbReference type="Proteomes" id="UP000712673"/>
    </source>
</evidence>
<keyword evidence="4" id="KW-0378">Hydrolase</keyword>
<dbReference type="Pfam" id="PF00753">
    <property type="entry name" value="Lactamase_B"/>
    <property type="match status" value="1"/>
</dbReference>
<dbReference type="EMBL" id="VGLS01001135">
    <property type="protein sequence ID" value="MBM3226980.1"/>
    <property type="molecule type" value="Genomic_DNA"/>
</dbReference>
<keyword evidence="3" id="KW-0479">Metal-binding</keyword>
<comment type="similarity">
    <text evidence="2">Belongs to the metallo-beta-lactamase superfamily.</text>
</comment>
<organism evidence="7 8">
    <name type="scientific">Tectimicrobiota bacterium</name>
    <dbReference type="NCBI Taxonomy" id="2528274"/>
    <lineage>
        <taxon>Bacteria</taxon>
        <taxon>Pseudomonadati</taxon>
        <taxon>Nitrospinota/Tectimicrobiota group</taxon>
        <taxon>Candidatus Tectimicrobiota</taxon>
    </lineage>
</organism>
<dbReference type="SUPFAM" id="SSF56281">
    <property type="entry name" value="Metallo-hydrolase/oxidoreductase"/>
    <property type="match status" value="1"/>
</dbReference>
<dbReference type="GO" id="GO:0016787">
    <property type="term" value="F:hydrolase activity"/>
    <property type="evidence" value="ECO:0007669"/>
    <property type="project" value="UniProtKB-KW"/>
</dbReference>
<comment type="caution">
    <text evidence="7">The sequence shown here is derived from an EMBL/GenBank/DDBJ whole genome shotgun (WGS) entry which is preliminary data.</text>
</comment>
<dbReference type="GO" id="GO:0046872">
    <property type="term" value="F:metal ion binding"/>
    <property type="evidence" value="ECO:0007669"/>
    <property type="project" value="UniProtKB-KW"/>
</dbReference>
<dbReference type="AlphaFoldDB" id="A0A938B714"/>
<dbReference type="PANTHER" id="PTHR42978:SF7">
    <property type="entry name" value="METALLO-HYDROLASE RV2300C-RELATED"/>
    <property type="match status" value="1"/>
</dbReference>
<dbReference type="Gene3D" id="3.60.15.10">
    <property type="entry name" value="Ribonuclease Z/Hydroxyacylglutathione hydrolase-like"/>
    <property type="match status" value="1"/>
</dbReference>
<protein>
    <submittedName>
        <fullName evidence="7">N-acyl homoserine lactonase family protein</fullName>
    </submittedName>
</protein>
<evidence type="ECO:0000259" key="6">
    <source>
        <dbReference type="SMART" id="SM00849"/>
    </source>
</evidence>
<keyword evidence="5" id="KW-0862">Zinc</keyword>
<evidence type="ECO:0000256" key="3">
    <source>
        <dbReference type="ARBA" id="ARBA00022723"/>
    </source>
</evidence>
<evidence type="ECO:0000256" key="2">
    <source>
        <dbReference type="ARBA" id="ARBA00007749"/>
    </source>
</evidence>
<dbReference type="InterPro" id="IPR051013">
    <property type="entry name" value="MBL_superfamily_lactonases"/>
</dbReference>
<sequence>MLWLTERQGRSVQPAISGLATGHEYAMIAPFHTTSVEESAHFLGGSSRMQPAPYTIYAVQYAQRNTNSSELFVGDHHNTPMRMAYFVWALTNGTQTVVVDLGFTEAVGTRRGRQFLRCPSKGLAMLGIDCNTVEHVILSHFHYDHVGCYALFPNATFYVQDAEMNFYTGRYASQAAFRHSVEVDDVLALVRLNYEGRVVFVDGDKEILPGISVHKVGGHTAGMQIVTVSTKHGRAVVASDASHYYHNFEQNVPFATHHDLPGMYAGFQRLRDLADRQDLILPGHDPLVFARLQKVDDGIVSMG</sequence>
<gene>
    <name evidence="7" type="ORF">FJZ47_24705</name>
</gene>
<name>A0A938B714_UNCTE</name>
<accession>A0A938B714</accession>
<dbReference type="CDD" id="cd07729">
    <property type="entry name" value="AHL_lactonase_MBL-fold"/>
    <property type="match status" value="1"/>
</dbReference>
<comment type="cofactor">
    <cofactor evidence="1">
        <name>Zn(2+)</name>
        <dbReference type="ChEBI" id="CHEBI:29105"/>
    </cofactor>
</comment>
<evidence type="ECO:0000256" key="4">
    <source>
        <dbReference type="ARBA" id="ARBA00022801"/>
    </source>
</evidence>
<dbReference type="PANTHER" id="PTHR42978">
    <property type="entry name" value="QUORUM-QUENCHING LACTONASE YTNP-RELATED-RELATED"/>
    <property type="match status" value="1"/>
</dbReference>
<proteinExistence type="inferred from homology"/>
<evidence type="ECO:0000256" key="5">
    <source>
        <dbReference type="ARBA" id="ARBA00022833"/>
    </source>
</evidence>
<dbReference type="InterPro" id="IPR001279">
    <property type="entry name" value="Metallo-B-lactamas"/>
</dbReference>